<evidence type="ECO:0000313" key="1">
    <source>
        <dbReference type="EMBL" id="MFD3292202.1"/>
    </source>
</evidence>
<protein>
    <recommendedName>
        <fullName evidence="3">AbiJ-NTD3 domain-containing protein</fullName>
    </recommendedName>
</protein>
<evidence type="ECO:0008006" key="3">
    <source>
        <dbReference type="Google" id="ProtNLM"/>
    </source>
</evidence>
<comment type="caution">
    <text evidence="1">The sequence shown here is derived from an EMBL/GenBank/DDBJ whole genome shotgun (WGS) entry which is preliminary data.</text>
</comment>
<gene>
    <name evidence="1" type="ORF">SKC35_00740</name>
</gene>
<organism evidence="1 2">
    <name type="scientific">Aquirufa originis</name>
    <dbReference type="NCBI Taxonomy" id="3096514"/>
    <lineage>
        <taxon>Bacteria</taxon>
        <taxon>Pseudomonadati</taxon>
        <taxon>Bacteroidota</taxon>
        <taxon>Cytophagia</taxon>
        <taxon>Cytophagales</taxon>
        <taxon>Flectobacillaceae</taxon>
        <taxon>Aquirufa</taxon>
    </lineage>
</organism>
<reference evidence="1 2" key="1">
    <citation type="submission" date="2024-03" db="EMBL/GenBank/DDBJ databases">
        <title>Aquirufa genome sequencing.</title>
        <authorList>
            <person name="Pitt A."/>
            <person name="Hahn M.W."/>
        </authorList>
    </citation>
    <scope>NUCLEOTIDE SEQUENCE [LARGE SCALE GENOMIC DNA]</scope>
    <source>
        <strain evidence="1 2">KTFRIE-69F</strain>
    </source>
</reference>
<dbReference type="Proteomes" id="UP001598112">
    <property type="component" value="Unassembled WGS sequence"/>
</dbReference>
<evidence type="ECO:0000313" key="2">
    <source>
        <dbReference type="Proteomes" id="UP001598112"/>
    </source>
</evidence>
<accession>A0ABW6D5C8</accession>
<sequence>MTLFLSIIIIGLILIVGFLSSKKGNSIFITNSVKSSVDLIKDSMDTKLSDEFWGYYMYGMDVTQEMRKEYKFNLSKLDDLKKNIEEFNKIESQVQNVYNQYFEPYFSTNWTQCDIKEFGIENINNIFGSNVMSCLSPFQKKVQDEFSRCNLKLYGQPLRLISTDRFHLLINDWGFIYVDLEDPFQNDKIYRCTLTIPVEYLDHLEIDYSNTKFELILNTKYFRRVFERLNDVCEFEKLVVKMVNFNNMSFLKKINLESFQYQVIKENVKISLDDLIKLMIETKTISLNEYLINVELGRLEFDVEVFLDIIFNKQYLGSFHSKRKNKLKITKTSLGLLSIEELINYYKSGFKEKDDLYENFELSSFLKNIRIKKLHNLEFYKKCFDYHVLRDNENEEIPYLKTILSHRFFYDVNEKERFLKRELFRNLDDFDLVGLIESNIRKVENIIRIEKGYKIVGTFTNENILFQKLQKYFSDYKVVSQGRPKWLGKQSLDVFFPDFNIGVEYQGEQHYRPIDYFGGIEKFEIQQRLDNKKRELCGLNSCTLFEVREGYDFNGLVNTIESVITSKQSS</sequence>
<dbReference type="RefSeq" id="WP_377977602.1">
    <property type="nucleotide sequence ID" value="NZ_JBBKXY010000001.1"/>
</dbReference>
<name>A0ABW6D5C8_9BACT</name>
<dbReference type="EMBL" id="JBBKXY010000001">
    <property type="protein sequence ID" value="MFD3292202.1"/>
    <property type="molecule type" value="Genomic_DNA"/>
</dbReference>
<proteinExistence type="predicted"/>
<keyword evidence="2" id="KW-1185">Reference proteome</keyword>